<dbReference type="EMBL" id="QZKI01000046">
    <property type="protein sequence ID" value="RJP72351.1"/>
    <property type="molecule type" value="Genomic_DNA"/>
</dbReference>
<protein>
    <submittedName>
        <fullName evidence="1">Uncharacterized protein</fullName>
    </submittedName>
</protein>
<comment type="caution">
    <text evidence="1">The sequence shown here is derived from an EMBL/GenBank/DDBJ whole genome shotgun (WGS) entry which is preliminary data.</text>
</comment>
<evidence type="ECO:0000313" key="2">
    <source>
        <dbReference type="Proteomes" id="UP000285961"/>
    </source>
</evidence>
<reference evidence="1 2" key="1">
    <citation type="journal article" date="2017" name="ISME J.">
        <title>Energy and carbon metabolisms in a deep terrestrial subsurface fluid microbial community.</title>
        <authorList>
            <person name="Momper L."/>
            <person name="Jungbluth S.P."/>
            <person name="Lee M.D."/>
            <person name="Amend J.P."/>
        </authorList>
    </citation>
    <scope>NUCLEOTIDE SEQUENCE [LARGE SCALE GENOMIC DNA]</scope>
    <source>
        <strain evidence="1">SURF_17</strain>
    </source>
</reference>
<accession>A0A419F250</accession>
<evidence type="ECO:0000313" key="1">
    <source>
        <dbReference type="EMBL" id="RJP72351.1"/>
    </source>
</evidence>
<dbReference type="Proteomes" id="UP000285961">
    <property type="component" value="Unassembled WGS sequence"/>
</dbReference>
<gene>
    <name evidence="1" type="ORF">C4532_06255</name>
</gene>
<sequence>MRSLVCERPNRVHGCAWKKRFPEVVSGGNLRKMIEASGKVMKPGNCKQMSALFEEESNHVKDRARTQES</sequence>
<dbReference type="AlphaFoldDB" id="A0A419F250"/>
<proteinExistence type="predicted"/>
<name>A0A419F250_9BACT</name>
<organism evidence="1 2">
    <name type="scientific">Candidatus Abyssobacteria bacterium SURF_17</name>
    <dbReference type="NCBI Taxonomy" id="2093361"/>
    <lineage>
        <taxon>Bacteria</taxon>
        <taxon>Pseudomonadati</taxon>
        <taxon>Candidatus Hydrogenedentota</taxon>
        <taxon>Candidatus Abyssobacteria</taxon>
    </lineage>
</organism>